<dbReference type="PANTHER" id="PTHR23048">
    <property type="entry name" value="MYOSIN LIGHT CHAIN 1, 3"/>
    <property type="match status" value="1"/>
</dbReference>
<dbReference type="InterPro" id="IPR011992">
    <property type="entry name" value="EF-hand-dom_pair"/>
</dbReference>
<feature type="domain" description="EF-hand" evidence="4">
    <location>
        <begin position="14"/>
        <end position="49"/>
    </location>
</feature>
<dbReference type="FunFam" id="1.10.238.10:FF:000001">
    <property type="entry name" value="Calmodulin 1"/>
    <property type="match status" value="1"/>
</dbReference>
<dbReference type="PROSITE" id="PS00018">
    <property type="entry name" value="EF_HAND_1"/>
    <property type="match status" value="2"/>
</dbReference>
<dbReference type="Pfam" id="PF13499">
    <property type="entry name" value="EF-hand_7"/>
    <property type="match status" value="1"/>
</dbReference>
<evidence type="ECO:0000313" key="5">
    <source>
        <dbReference type="EMBL" id="KAA8897443.1"/>
    </source>
</evidence>
<dbReference type="GO" id="GO:0016460">
    <property type="term" value="C:myosin II complex"/>
    <property type="evidence" value="ECO:0007669"/>
    <property type="project" value="TreeGrafter"/>
</dbReference>
<protein>
    <recommendedName>
        <fullName evidence="4">EF-hand domain-containing protein</fullName>
    </recommendedName>
</protein>
<evidence type="ECO:0000256" key="3">
    <source>
        <dbReference type="ARBA" id="ARBA00022837"/>
    </source>
</evidence>
<accession>A0A642UE99</accession>
<dbReference type="SMART" id="SM00054">
    <property type="entry name" value="EFh"/>
    <property type="match status" value="3"/>
</dbReference>
<dbReference type="VEuPathDB" id="FungiDB:DIURU_005222"/>
<dbReference type="Gene3D" id="1.10.238.10">
    <property type="entry name" value="EF-hand"/>
    <property type="match status" value="2"/>
</dbReference>
<evidence type="ECO:0000313" key="6">
    <source>
        <dbReference type="Proteomes" id="UP000449547"/>
    </source>
</evidence>
<dbReference type="GO" id="GO:0005509">
    <property type="term" value="F:calcium ion binding"/>
    <property type="evidence" value="ECO:0007669"/>
    <property type="project" value="InterPro"/>
</dbReference>
<dbReference type="RefSeq" id="XP_034009980.1">
    <property type="nucleotide sequence ID" value="XM_034158181.1"/>
</dbReference>
<proteinExistence type="predicted"/>
<dbReference type="GeneID" id="54783873"/>
<dbReference type="CDD" id="cd00051">
    <property type="entry name" value="EFh"/>
    <property type="match status" value="1"/>
</dbReference>
<keyword evidence="2" id="KW-0677">Repeat</keyword>
<dbReference type="SUPFAM" id="SSF47473">
    <property type="entry name" value="EF-hand"/>
    <property type="match status" value="1"/>
</dbReference>
<dbReference type="InterPro" id="IPR050230">
    <property type="entry name" value="CALM/Myosin/TropC-like"/>
</dbReference>
<keyword evidence="6" id="KW-1185">Reference proteome</keyword>
<keyword evidence="3" id="KW-0106">Calcium</keyword>
<evidence type="ECO:0000259" key="4">
    <source>
        <dbReference type="PROSITE" id="PS50222"/>
    </source>
</evidence>
<dbReference type="PANTHER" id="PTHR23048:SF48">
    <property type="entry name" value="CENTRIN 3"/>
    <property type="match status" value="1"/>
</dbReference>
<dbReference type="InterPro" id="IPR002048">
    <property type="entry name" value="EF_hand_dom"/>
</dbReference>
<keyword evidence="1" id="KW-0479">Metal-binding</keyword>
<sequence>MSYRTYPRNELQDEHRKEIDEAWNLFDMNQDGKIDFHEFKVALRALGFDVQKSEIRRWLTEKGDGNYIVQAQFEEVASELIRNRTPEEEIGRAFTLFDRTGRGKISFDDLKRVCSEVGENLPDEELQAMIDEFDIDGDGFINKEEFAKICKDWQ</sequence>
<dbReference type="InterPro" id="IPR018247">
    <property type="entry name" value="EF_Hand_1_Ca_BS"/>
</dbReference>
<evidence type="ECO:0000256" key="1">
    <source>
        <dbReference type="ARBA" id="ARBA00022723"/>
    </source>
</evidence>
<reference evidence="5 6" key="1">
    <citation type="submission" date="2019-07" db="EMBL/GenBank/DDBJ databases">
        <title>Genome assembly of two rare yeast pathogens: Diutina rugosa and Trichomonascus ciferrii.</title>
        <authorList>
            <person name="Mixao V."/>
            <person name="Saus E."/>
            <person name="Hansen A."/>
            <person name="Lass-Flor C."/>
            <person name="Gabaldon T."/>
        </authorList>
    </citation>
    <scope>NUCLEOTIDE SEQUENCE [LARGE SCALE GENOMIC DNA]</scope>
    <source>
        <strain evidence="5 6">CBS 613</strain>
    </source>
</reference>
<name>A0A642UE99_DIURU</name>
<feature type="domain" description="EF-hand" evidence="4">
    <location>
        <begin position="85"/>
        <end position="120"/>
    </location>
</feature>
<evidence type="ECO:0000256" key="2">
    <source>
        <dbReference type="ARBA" id="ARBA00022737"/>
    </source>
</evidence>
<dbReference type="EMBL" id="SWFT01000157">
    <property type="protein sequence ID" value="KAA8897443.1"/>
    <property type="molecule type" value="Genomic_DNA"/>
</dbReference>
<dbReference type="Proteomes" id="UP000449547">
    <property type="component" value="Unassembled WGS sequence"/>
</dbReference>
<comment type="caution">
    <text evidence="5">The sequence shown here is derived from an EMBL/GenBank/DDBJ whole genome shotgun (WGS) entry which is preliminary data.</text>
</comment>
<dbReference type="AlphaFoldDB" id="A0A642UE99"/>
<organism evidence="5 6">
    <name type="scientific">Diutina rugosa</name>
    <name type="common">Yeast</name>
    <name type="synonym">Candida rugosa</name>
    <dbReference type="NCBI Taxonomy" id="5481"/>
    <lineage>
        <taxon>Eukaryota</taxon>
        <taxon>Fungi</taxon>
        <taxon>Dikarya</taxon>
        <taxon>Ascomycota</taxon>
        <taxon>Saccharomycotina</taxon>
        <taxon>Pichiomycetes</taxon>
        <taxon>Debaryomycetaceae</taxon>
        <taxon>Diutina</taxon>
    </lineage>
</organism>
<dbReference type="OrthoDB" id="343296at2759"/>
<feature type="domain" description="EF-hand" evidence="4">
    <location>
        <begin position="121"/>
        <end position="154"/>
    </location>
</feature>
<dbReference type="Pfam" id="PF00036">
    <property type="entry name" value="EF-hand_1"/>
    <property type="match status" value="1"/>
</dbReference>
<dbReference type="OMA" id="EFFMIMK"/>
<gene>
    <name evidence="5" type="ORF">DIURU_005222</name>
</gene>
<dbReference type="PROSITE" id="PS50222">
    <property type="entry name" value="EF_HAND_2"/>
    <property type="match status" value="3"/>
</dbReference>